<reference evidence="1 2" key="1">
    <citation type="submission" date="2020-08" db="EMBL/GenBank/DDBJ databases">
        <title>Genomic Encyclopedia of Type Strains, Phase IV (KMG-IV): sequencing the most valuable type-strain genomes for metagenomic binning, comparative biology and taxonomic classification.</title>
        <authorList>
            <person name="Goeker M."/>
        </authorList>
    </citation>
    <scope>NUCLEOTIDE SEQUENCE [LARGE SCALE GENOMIC DNA]</scope>
    <source>
        <strain evidence="1 2">YIM 65646</strain>
    </source>
</reference>
<evidence type="ECO:0000313" key="1">
    <source>
        <dbReference type="EMBL" id="MBB6039061.1"/>
    </source>
</evidence>
<protein>
    <recommendedName>
        <fullName evidence="3">DUF2617 domain-containing protein</fullName>
    </recommendedName>
</protein>
<proteinExistence type="predicted"/>
<dbReference type="InterPro" id="IPR024486">
    <property type="entry name" value="DUF2617"/>
</dbReference>
<dbReference type="Proteomes" id="UP000548476">
    <property type="component" value="Unassembled WGS sequence"/>
</dbReference>
<evidence type="ECO:0008006" key="3">
    <source>
        <dbReference type="Google" id="ProtNLM"/>
    </source>
</evidence>
<dbReference type="EMBL" id="JACHGT010000019">
    <property type="protein sequence ID" value="MBB6039061.1"/>
    <property type="molecule type" value="Genomic_DNA"/>
</dbReference>
<comment type="caution">
    <text evidence="1">The sequence shown here is derived from an EMBL/GenBank/DDBJ whole genome shotgun (WGS) entry which is preliminary data.</text>
</comment>
<keyword evidence="2" id="KW-1185">Reference proteome</keyword>
<dbReference type="RefSeq" id="WP_184792088.1">
    <property type="nucleotide sequence ID" value="NZ_BONT01000114.1"/>
</dbReference>
<sequence>MHAELSVPYADTAPGQLSFALDLPELPALETRELAGVFDGGELTLRLLGASHQVVLRTPEGTLTETLACLTDRTPSLPPMVETRVAGMHYRFGVFVESPPTGDFGDVVSTLRQGVARSPYGLVGVFPGDDNAITALLVEPGHARVVWRTWHAYPQTGQLVVTRTTVTAQTEGDPR</sequence>
<name>A0A841FP17_9ACTN</name>
<organism evidence="1 2">
    <name type="scientific">Phytomonospora endophytica</name>
    <dbReference type="NCBI Taxonomy" id="714109"/>
    <lineage>
        <taxon>Bacteria</taxon>
        <taxon>Bacillati</taxon>
        <taxon>Actinomycetota</taxon>
        <taxon>Actinomycetes</taxon>
        <taxon>Micromonosporales</taxon>
        <taxon>Micromonosporaceae</taxon>
        <taxon>Phytomonospora</taxon>
    </lineage>
</organism>
<dbReference type="AlphaFoldDB" id="A0A841FP17"/>
<evidence type="ECO:0000313" key="2">
    <source>
        <dbReference type="Proteomes" id="UP000548476"/>
    </source>
</evidence>
<accession>A0A841FP17</accession>
<dbReference type="Pfam" id="PF10936">
    <property type="entry name" value="DUF2617"/>
    <property type="match status" value="1"/>
</dbReference>
<gene>
    <name evidence="1" type="ORF">HNR73_006950</name>
</gene>